<dbReference type="Pfam" id="PF13180">
    <property type="entry name" value="PDZ_2"/>
    <property type="match status" value="1"/>
</dbReference>
<gene>
    <name evidence="2" type="ORF">THSYN_14520</name>
</gene>
<evidence type="ECO:0000259" key="1">
    <source>
        <dbReference type="PROSITE" id="PS50106"/>
    </source>
</evidence>
<evidence type="ECO:0000313" key="2">
    <source>
        <dbReference type="EMBL" id="AUB82037.1"/>
    </source>
</evidence>
<dbReference type="SMART" id="SM00228">
    <property type="entry name" value="PDZ"/>
    <property type="match status" value="1"/>
</dbReference>
<protein>
    <recommendedName>
        <fullName evidence="1">PDZ domain-containing protein</fullName>
    </recommendedName>
</protein>
<dbReference type="SUPFAM" id="SSF50156">
    <property type="entry name" value="PDZ domain-like"/>
    <property type="match status" value="1"/>
</dbReference>
<dbReference type="EMBL" id="CP020370">
    <property type="protein sequence ID" value="AUB82037.1"/>
    <property type="molecule type" value="Genomic_DNA"/>
</dbReference>
<accession>A0A2K8U906</accession>
<dbReference type="Proteomes" id="UP000232638">
    <property type="component" value="Chromosome"/>
</dbReference>
<feature type="domain" description="PDZ" evidence="1">
    <location>
        <begin position="311"/>
        <end position="353"/>
    </location>
</feature>
<dbReference type="KEGG" id="tsy:THSYN_14520"/>
<sequence>MNTPRQWLTGTLPVRGLLLRITACWLGVGIAAAGEGAAPYMTRCEGLTRTSFDFITAYADGALRGDFRYGHLRFRFPPGLVATADLRQLAQECESAYQDINRRFDMAYQKVIEIFLYPLEHEGRVWYALPCLGRAHRDQIHVAYRNRLEHGHIQHEMVHLMVEPLHQFAPPDSIPALLIEGLAEYVVDAPWGIDLDAWVTGSIALGRFVGLDSLLRDSSFRSANPIVAYTEAGSFVRYLVTRYGLEALKGLMAKPSFSATYGKTLGTLEADWLNVISGAVAKGDQQGLIEYRIALGDRVLSPEALARTPWIGLELADATDHLVVERVAPGSPAADVDVRSGDAVLAVNEEPLSAGDAWKIGRALEDRAPGERLSLLVGREDDIWRLQLVVRTNPTWVIH</sequence>
<dbReference type="OrthoDB" id="1522169at2"/>
<dbReference type="PROSITE" id="PS50106">
    <property type="entry name" value="PDZ"/>
    <property type="match status" value="1"/>
</dbReference>
<dbReference type="InterPro" id="IPR001478">
    <property type="entry name" value="PDZ"/>
</dbReference>
<dbReference type="RefSeq" id="WP_100919787.1">
    <property type="nucleotide sequence ID" value="NZ_CP020370.1"/>
</dbReference>
<dbReference type="InterPro" id="IPR036034">
    <property type="entry name" value="PDZ_sf"/>
</dbReference>
<organism evidence="2 3">
    <name type="scientific">Candidatus Thiodictyon syntrophicum</name>
    <dbReference type="NCBI Taxonomy" id="1166950"/>
    <lineage>
        <taxon>Bacteria</taxon>
        <taxon>Pseudomonadati</taxon>
        <taxon>Pseudomonadota</taxon>
        <taxon>Gammaproteobacteria</taxon>
        <taxon>Chromatiales</taxon>
        <taxon>Chromatiaceae</taxon>
        <taxon>Thiodictyon</taxon>
    </lineage>
</organism>
<reference evidence="2 3" key="1">
    <citation type="submission" date="2017-03" db="EMBL/GenBank/DDBJ databases">
        <title>Complete genome sequence of Candidatus 'Thiodictyon syntrophicum' sp. nov. strain Cad16T, a photolithoautotroph purple sulfur bacterium isolated from an alpine meromictic lake.</title>
        <authorList>
            <person name="Luedin S.M."/>
            <person name="Pothier J.F."/>
            <person name="Danza F."/>
            <person name="Storelli N."/>
            <person name="Wittwer M."/>
            <person name="Tonolla M."/>
        </authorList>
    </citation>
    <scope>NUCLEOTIDE SEQUENCE [LARGE SCALE GENOMIC DNA]</scope>
    <source>
        <strain evidence="2 3">Cad16T</strain>
    </source>
</reference>
<evidence type="ECO:0000313" key="3">
    <source>
        <dbReference type="Proteomes" id="UP000232638"/>
    </source>
</evidence>
<name>A0A2K8U906_9GAMM</name>
<keyword evidence="3" id="KW-1185">Reference proteome</keyword>
<proteinExistence type="predicted"/>
<dbReference type="Gene3D" id="2.30.42.10">
    <property type="match status" value="1"/>
</dbReference>
<dbReference type="AlphaFoldDB" id="A0A2K8U906"/>